<proteinExistence type="predicted"/>
<reference evidence="1" key="1">
    <citation type="submission" date="2018-06" db="EMBL/GenBank/DDBJ databases">
        <authorList>
            <person name="Zhirakovskaya E."/>
        </authorList>
    </citation>
    <scope>NUCLEOTIDE SEQUENCE</scope>
</reference>
<dbReference type="AlphaFoldDB" id="A0A3B1C2D7"/>
<protein>
    <submittedName>
        <fullName evidence="1">Uncharacterized protein</fullName>
    </submittedName>
</protein>
<evidence type="ECO:0000313" key="1">
    <source>
        <dbReference type="EMBL" id="VAX20901.1"/>
    </source>
</evidence>
<organism evidence="1">
    <name type="scientific">hydrothermal vent metagenome</name>
    <dbReference type="NCBI Taxonomy" id="652676"/>
    <lineage>
        <taxon>unclassified sequences</taxon>
        <taxon>metagenomes</taxon>
        <taxon>ecological metagenomes</taxon>
    </lineage>
</organism>
<accession>A0A3B1C2D7</accession>
<name>A0A3B1C2D7_9ZZZZ</name>
<gene>
    <name evidence="1" type="ORF">MNBD_NITROSPINAE03-468</name>
</gene>
<sequence>MKNILIASAVLIPAALITFYLIKARRATRQVWASFAKRRGLTSHDLWGAGKSRGPKTSMKTKQPNKALQALSAFSMPRITGKNNGFPFELSTLKKGSGNNKVLYSFMKLELESLPTGIHVYPEKSVHKVIKIFGYQDIQTGDPEFDGKFMVRGENPEQVLSYLTWNRQTALKKYSIKIPNLELRKGAIYMERRGLIKKIDELEKLFRELGKLATALT</sequence>
<dbReference type="EMBL" id="UOGB01000190">
    <property type="protein sequence ID" value="VAX20901.1"/>
    <property type="molecule type" value="Genomic_DNA"/>
</dbReference>